<protein>
    <submittedName>
        <fullName evidence="4">Histidine kinase</fullName>
        <ecNumber evidence="4">2.7.3.-</ecNumber>
    </submittedName>
</protein>
<dbReference type="GO" id="GO:0016301">
    <property type="term" value="F:kinase activity"/>
    <property type="evidence" value="ECO:0007669"/>
    <property type="project" value="UniProtKB-KW"/>
</dbReference>
<dbReference type="InterPro" id="IPR005517">
    <property type="entry name" value="Transl_elong_EFG/EF2_IV"/>
</dbReference>
<dbReference type="InterPro" id="IPR020568">
    <property type="entry name" value="Ribosomal_Su5_D2-typ_SF"/>
</dbReference>
<dbReference type="SUPFAM" id="SSF54211">
    <property type="entry name" value="Ribosomal protein S5 domain 2-like"/>
    <property type="match status" value="1"/>
</dbReference>
<sequence>MEPADEFSYIDEAEWPADQERCSPAVMEGVLDGLISSFQEYWYINVKVTLKEIKYHPVDSSPRSFYKASRNAIEKLAFEHKNEKSIFKSHI</sequence>
<keyword evidence="5" id="KW-1185">Reference proteome</keyword>
<evidence type="ECO:0000259" key="3">
    <source>
        <dbReference type="Pfam" id="PF03764"/>
    </source>
</evidence>
<evidence type="ECO:0000256" key="2">
    <source>
        <dbReference type="ARBA" id="ARBA00023134"/>
    </source>
</evidence>
<dbReference type="GO" id="GO:0005525">
    <property type="term" value="F:GTP binding"/>
    <property type="evidence" value="ECO:0007669"/>
    <property type="project" value="UniProtKB-KW"/>
</dbReference>
<proteinExistence type="predicted"/>
<dbReference type="eggNOG" id="COG0480">
    <property type="taxonomic scope" value="Bacteria"/>
</dbReference>
<dbReference type="Gene3D" id="3.30.230.10">
    <property type="match status" value="1"/>
</dbReference>
<dbReference type="InterPro" id="IPR014721">
    <property type="entry name" value="Ribsml_uS5_D2-typ_fold_subgr"/>
</dbReference>
<gene>
    <name evidence="4" type="ordered locus">Sde_3086</name>
</gene>
<keyword evidence="4" id="KW-0808">Transferase</keyword>
<dbReference type="STRING" id="203122.Sde_3086"/>
<evidence type="ECO:0000313" key="4">
    <source>
        <dbReference type="EMBL" id="ABD82343.1"/>
    </source>
</evidence>
<evidence type="ECO:0000313" key="5">
    <source>
        <dbReference type="Proteomes" id="UP000001947"/>
    </source>
</evidence>
<dbReference type="AlphaFoldDB" id="Q21G36"/>
<dbReference type="Proteomes" id="UP000001947">
    <property type="component" value="Chromosome"/>
</dbReference>
<keyword evidence="4" id="KW-0418">Kinase</keyword>
<feature type="domain" description="Translation elongation factor EFG/EF2" evidence="3">
    <location>
        <begin position="24"/>
        <end position="75"/>
    </location>
</feature>
<dbReference type="HOGENOM" id="CLU_2425129_0_0_6"/>
<dbReference type="EC" id="2.7.3.-" evidence="4"/>
<dbReference type="Pfam" id="PF03764">
    <property type="entry name" value="EFG_IV"/>
    <property type="match status" value="1"/>
</dbReference>
<keyword evidence="2" id="KW-0342">GTP-binding</keyword>
<evidence type="ECO:0000256" key="1">
    <source>
        <dbReference type="ARBA" id="ARBA00022741"/>
    </source>
</evidence>
<dbReference type="EMBL" id="CP000282">
    <property type="protein sequence ID" value="ABD82343.1"/>
    <property type="molecule type" value="Genomic_DNA"/>
</dbReference>
<accession>Q21G36</accession>
<dbReference type="KEGG" id="sde:Sde_3086"/>
<reference evidence="4 5" key="1">
    <citation type="journal article" date="2008" name="PLoS Genet.">
        <title>Complete genome sequence of the complex carbohydrate-degrading marine bacterium, Saccharophagus degradans strain 2-40 T.</title>
        <authorList>
            <person name="Weiner R.M."/>
            <person name="Taylor L.E.II."/>
            <person name="Henrissat B."/>
            <person name="Hauser L."/>
            <person name="Land M."/>
            <person name="Coutinho P.M."/>
            <person name="Rancurel C."/>
            <person name="Saunders E.H."/>
            <person name="Longmire A.G."/>
            <person name="Zhang H."/>
            <person name="Bayer E.A."/>
            <person name="Gilbert H.J."/>
            <person name="Larimer F."/>
            <person name="Zhulin I.B."/>
            <person name="Ekborg N.A."/>
            <person name="Lamed R."/>
            <person name="Richardson P.M."/>
            <person name="Borovok I."/>
            <person name="Hutcheson S."/>
        </authorList>
    </citation>
    <scope>NUCLEOTIDE SEQUENCE [LARGE SCALE GENOMIC DNA]</scope>
    <source>
        <strain evidence="5">2-40 / ATCC 43961 / DSM 17024</strain>
    </source>
</reference>
<keyword evidence="1" id="KW-0547">Nucleotide-binding</keyword>
<name>Q21G36_SACD2</name>
<organism evidence="4 5">
    <name type="scientific">Saccharophagus degradans (strain 2-40 / ATCC 43961 / DSM 17024)</name>
    <dbReference type="NCBI Taxonomy" id="203122"/>
    <lineage>
        <taxon>Bacteria</taxon>
        <taxon>Pseudomonadati</taxon>
        <taxon>Pseudomonadota</taxon>
        <taxon>Gammaproteobacteria</taxon>
        <taxon>Cellvibrionales</taxon>
        <taxon>Cellvibrionaceae</taxon>
        <taxon>Saccharophagus</taxon>
    </lineage>
</organism>